<dbReference type="Pfam" id="PF05960">
    <property type="entry name" value="DUF885"/>
    <property type="match status" value="1"/>
</dbReference>
<dbReference type="PANTHER" id="PTHR33361:SF2">
    <property type="entry name" value="DUF885 DOMAIN-CONTAINING PROTEIN"/>
    <property type="match status" value="1"/>
</dbReference>
<gene>
    <name evidence="2" type="ORF">FHS49_002006</name>
</gene>
<dbReference type="InterPro" id="IPR010281">
    <property type="entry name" value="DUF885"/>
</dbReference>
<feature type="signal peptide" evidence="1">
    <location>
        <begin position="1"/>
        <end position="22"/>
    </location>
</feature>
<protein>
    <submittedName>
        <fullName evidence="2">Uncharacterized protein (DUF885 family)</fullName>
    </submittedName>
</protein>
<keyword evidence="1" id="KW-0732">Signal</keyword>
<dbReference type="AlphaFoldDB" id="A0A7W9AHW2"/>
<comment type="caution">
    <text evidence="2">The sequence shown here is derived from an EMBL/GenBank/DDBJ whole genome shotgun (WGS) entry which is preliminary data.</text>
</comment>
<dbReference type="RefSeq" id="WP_184017934.1">
    <property type="nucleotide sequence ID" value="NZ_JACIJC010000003.1"/>
</dbReference>
<reference evidence="2 3" key="1">
    <citation type="submission" date="2020-08" db="EMBL/GenBank/DDBJ databases">
        <title>Genomic Encyclopedia of Type Strains, Phase IV (KMG-IV): sequencing the most valuable type-strain genomes for metagenomic binning, comparative biology and taxonomic classification.</title>
        <authorList>
            <person name="Goeker M."/>
        </authorList>
    </citation>
    <scope>NUCLEOTIDE SEQUENCE [LARGE SCALE GENOMIC DNA]</scope>
    <source>
        <strain evidence="2 3">DSM 25079</strain>
    </source>
</reference>
<feature type="chain" id="PRO_5030959909" evidence="1">
    <location>
        <begin position="23"/>
        <end position="563"/>
    </location>
</feature>
<evidence type="ECO:0000313" key="3">
    <source>
        <dbReference type="Proteomes" id="UP000549617"/>
    </source>
</evidence>
<dbReference type="Proteomes" id="UP000549617">
    <property type="component" value="Unassembled WGS sequence"/>
</dbReference>
<keyword evidence="3" id="KW-1185">Reference proteome</keyword>
<accession>A0A7W9AHW2</accession>
<evidence type="ECO:0000313" key="2">
    <source>
        <dbReference type="EMBL" id="MBB5685990.1"/>
    </source>
</evidence>
<dbReference type="EMBL" id="JACIJC010000003">
    <property type="protein sequence ID" value="MBB5685990.1"/>
    <property type="molecule type" value="Genomic_DNA"/>
</dbReference>
<organism evidence="2 3">
    <name type="scientific">Sphingobium boeckii</name>
    <dbReference type="NCBI Taxonomy" id="1082345"/>
    <lineage>
        <taxon>Bacteria</taxon>
        <taxon>Pseudomonadati</taxon>
        <taxon>Pseudomonadota</taxon>
        <taxon>Alphaproteobacteria</taxon>
        <taxon>Sphingomonadales</taxon>
        <taxon>Sphingomonadaceae</taxon>
        <taxon>Sphingobium</taxon>
    </lineage>
</organism>
<name>A0A7W9AHW2_9SPHN</name>
<dbReference type="PANTHER" id="PTHR33361">
    <property type="entry name" value="GLR0591 PROTEIN"/>
    <property type="match status" value="1"/>
</dbReference>
<sequence length="563" mass="63843">MRKASKLFVISLLLGSVTLTPAALPPAAAATPDTATPPSGPGRYEDLVSLFTEFDGWKDPKPVNGVVDYSPAVVQQRRAQLKTFQDKLTGFGVANWDRHKQADYLAVRAQMDQQDFILNITKPWARDPGFYVDELQRLAYADLPLKGAALSAYQARLKGIPAYLAQAKVNLDSGAADYATLALHTLSHGDGVGHGMPYRAVEPAGLIGWFADLRDRAAKQQPALVPDIKAAERAIEDYRRWLVTNQPKMTAQAGVGKPAYDWFLRNVRLMPYTSDQVVDLAQRELERTWAFYTTERHRNRKLPELELPKSAAEHEAQLAGTDAKIRKWLVDEEIITIPDYIPKTYQEVGYNAPWIVRPEGPMFWEQVQFRDASPDHLHATFPGHKFDGLTGARVTDPIRGKIRDSGRTEGWGFYLEETALQLGLFDDRPRTRELIYIFALFRASRTMGDVRMQRNEMNVEQTMKLWKEWTPYLDDNVARTDAAIYLRRPPGYGMTYTVGMAQLQKLMVDRNRQLGDAFSIKDYHDYLMNTGRLPVSLLRYDLTGYDDEVSKMWAHTPLSALSR</sequence>
<proteinExistence type="predicted"/>
<evidence type="ECO:0000256" key="1">
    <source>
        <dbReference type="SAM" id="SignalP"/>
    </source>
</evidence>